<name>A0A009SWZ2_ACIBA</name>
<dbReference type="EMBL" id="JEXJ01000026">
    <property type="protein sequence ID" value="EXC51396.1"/>
    <property type="molecule type" value="Genomic_DNA"/>
</dbReference>
<comment type="caution">
    <text evidence="3">The sequence shown here is derived from an EMBL/GenBank/DDBJ whole genome shotgun (WGS) entry which is preliminary data.</text>
</comment>
<evidence type="ECO:0000259" key="1">
    <source>
        <dbReference type="Pfam" id="PF08721"/>
    </source>
</evidence>
<dbReference type="InterPro" id="IPR014833">
    <property type="entry name" value="TnsA_N"/>
</dbReference>
<accession>A0A009SWZ2</accession>
<dbReference type="CDD" id="cd22362">
    <property type="entry name" value="TnsA_endonuclease-like"/>
    <property type="match status" value="1"/>
</dbReference>
<dbReference type="SUPFAM" id="SSF46785">
    <property type="entry name" value="Winged helix' DNA-binding domain"/>
    <property type="match status" value="1"/>
</dbReference>
<evidence type="ECO:0000313" key="3">
    <source>
        <dbReference type="EMBL" id="EXC51396.1"/>
    </source>
</evidence>
<dbReference type="Gene3D" id="3.40.1350.10">
    <property type="match status" value="1"/>
</dbReference>
<organism evidence="3 4">
    <name type="scientific">Acinetobacter baumannii 99063</name>
    <dbReference type="NCBI Taxonomy" id="1310630"/>
    <lineage>
        <taxon>Bacteria</taxon>
        <taxon>Pseudomonadati</taxon>
        <taxon>Pseudomonadota</taxon>
        <taxon>Gammaproteobacteria</taxon>
        <taxon>Moraxellales</taxon>
        <taxon>Moraxellaceae</taxon>
        <taxon>Acinetobacter</taxon>
        <taxon>Acinetobacter calcoaceticus/baumannii complex</taxon>
    </lineage>
</organism>
<dbReference type="InterPro" id="IPR011335">
    <property type="entry name" value="Restrct_endonuc-II-like"/>
</dbReference>
<dbReference type="Pfam" id="PF08722">
    <property type="entry name" value="Tn7_TnsA-like_N"/>
    <property type="match status" value="1"/>
</dbReference>
<dbReference type="Proteomes" id="UP000020735">
    <property type="component" value="Unassembled WGS sequence"/>
</dbReference>
<dbReference type="AlphaFoldDB" id="A0A009SWZ2"/>
<dbReference type="InterPro" id="IPR014832">
    <property type="entry name" value="TnsA_C"/>
</dbReference>
<dbReference type="InterPro" id="IPR036390">
    <property type="entry name" value="WH_DNA-bd_sf"/>
</dbReference>
<evidence type="ECO:0000313" key="4">
    <source>
        <dbReference type="Proteomes" id="UP000020735"/>
    </source>
</evidence>
<evidence type="ECO:0000259" key="2">
    <source>
        <dbReference type="Pfam" id="PF08722"/>
    </source>
</evidence>
<sequence length="269" mass="31682">MSRAPRFFTQEQISKRIKSGRGQGMGKDYQPWLTIQDVPSRGVSHRIYSHKTQRVHHLLSNLELYVFLILDWSSFVQDIREQFPLNLDDTKEICLEHGLRHPSIQGSEQVMTSDFLIDTNDKKKPQFVIQVKPLKELIKERTIEKLEIERRYWEVKEIPWSIVTEQNIPTTARKNLEWLSPFITEHLEPDIWDSLHTISYYFLKKPGISIIKLCKEIDIQEKTTAGTTLQYLRTLIANRLIKFDIQQPFQKLKGSDLVFDLEVSYVANQ</sequence>
<proteinExistence type="predicted"/>
<reference evidence="3 4" key="1">
    <citation type="submission" date="2014-02" db="EMBL/GenBank/DDBJ databases">
        <title>Comparative genomics and transcriptomics to identify genetic mechanisms underlying the emergence of carbapenem resistant Acinetobacter baumannii (CRAb).</title>
        <authorList>
            <person name="Harris A.D."/>
            <person name="Johnson K.J."/>
            <person name="George J."/>
            <person name="Shefchek K."/>
            <person name="Daugherty S.C."/>
            <person name="Parankush S."/>
            <person name="Sadzewicz L."/>
            <person name="Tallon L."/>
            <person name="Sengamalay N."/>
            <person name="Hazen T.H."/>
            <person name="Rasko D.A."/>
        </authorList>
    </citation>
    <scope>NUCLEOTIDE SEQUENCE [LARGE SCALE GENOMIC DNA]</scope>
    <source>
        <strain evidence="3 4">99063</strain>
    </source>
</reference>
<dbReference type="InterPro" id="IPR011856">
    <property type="entry name" value="tRNA_endonuc-like_dom_sf"/>
</dbReference>
<protein>
    <submittedName>
        <fullName evidence="3">Transposon Tn7 transposition protein tnsA</fullName>
    </submittedName>
</protein>
<feature type="domain" description="TnsA endonuclease N-terminal" evidence="2">
    <location>
        <begin position="76"/>
        <end position="165"/>
    </location>
</feature>
<dbReference type="InterPro" id="IPR036388">
    <property type="entry name" value="WH-like_DNA-bd_sf"/>
</dbReference>
<dbReference type="Pfam" id="PF08721">
    <property type="entry name" value="Tn7_Tnp_TnsA_C"/>
    <property type="match status" value="1"/>
</dbReference>
<dbReference type="SUPFAM" id="SSF52980">
    <property type="entry name" value="Restriction endonuclease-like"/>
    <property type="match status" value="1"/>
</dbReference>
<dbReference type="Gene3D" id="1.10.10.10">
    <property type="entry name" value="Winged helix-like DNA-binding domain superfamily/Winged helix DNA-binding domain"/>
    <property type="match status" value="1"/>
</dbReference>
<gene>
    <name evidence="3" type="ORF">J529_1928</name>
</gene>
<feature type="domain" description="TnsA endonuclease C-terminal" evidence="1">
    <location>
        <begin position="168"/>
        <end position="245"/>
    </location>
</feature>
<dbReference type="RefSeq" id="WP_000085285.1">
    <property type="nucleotide sequence ID" value="NZ_JEXJ01000026.1"/>
</dbReference>
<dbReference type="PATRIC" id="fig|1310630.3.peg.1884"/>
<dbReference type="GO" id="GO:0003676">
    <property type="term" value="F:nucleic acid binding"/>
    <property type="evidence" value="ECO:0007669"/>
    <property type="project" value="InterPro"/>
</dbReference>